<reference evidence="1 2" key="1">
    <citation type="submission" date="2019-03" db="EMBL/GenBank/DDBJ databases">
        <title>Genomic Encyclopedia of Type Strains, Phase IV (KMG-IV): sequencing the most valuable type-strain genomes for metagenomic binning, comparative biology and taxonomic classification.</title>
        <authorList>
            <person name="Goeker M."/>
        </authorList>
    </citation>
    <scope>NUCLEOTIDE SEQUENCE [LARGE SCALE GENOMIC DNA]</scope>
    <source>
        <strain evidence="1 2">DSM 45765</strain>
    </source>
</reference>
<sequence length="124" mass="13231">MVEYEVNAEPIAEEFGVAGAAAGTGMPADTEAVEFTDAELAKFEQAARDPDAPAALKLLVAQVDEGRFSWREIAEGKAFADPEMAAVFEPLTGPTAQPAQAVHESRLPVAREDDVFAEEILEDP</sequence>
<keyword evidence="2" id="KW-1185">Reference proteome</keyword>
<dbReference type="EMBL" id="SLXQ01000001">
    <property type="protein sequence ID" value="TCP57314.1"/>
    <property type="molecule type" value="Genomic_DNA"/>
</dbReference>
<comment type="caution">
    <text evidence="1">The sequence shown here is derived from an EMBL/GenBank/DDBJ whole genome shotgun (WGS) entry which is preliminary data.</text>
</comment>
<protein>
    <submittedName>
        <fullName evidence="1">Uncharacterized protein</fullName>
    </submittedName>
</protein>
<dbReference type="Proteomes" id="UP000294911">
    <property type="component" value="Unassembled WGS sequence"/>
</dbReference>
<organism evidence="1 2">
    <name type="scientific">Tamaricihabitans halophyticus</name>
    <dbReference type="NCBI Taxonomy" id="1262583"/>
    <lineage>
        <taxon>Bacteria</taxon>
        <taxon>Bacillati</taxon>
        <taxon>Actinomycetota</taxon>
        <taxon>Actinomycetes</taxon>
        <taxon>Pseudonocardiales</taxon>
        <taxon>Pseudonocardiaceae</taxon>
        <taxon>Tamaricihabitans</taxon>
    </lineage>
</organism>
<dbReference type="OrthoDB" id="3700158at2"/>
<dbReference type="RefSeq" id="WP_132875804.1">
    <property type="nucleotide sequence ID" value="NZ_SLXQ01000001.1"/>
</dbReference>
<accession>A0A4R2R5N6</accession>
<gene>
    <name evidence="1" type="ORF">EV191_1011268</name>
</gene>
<name>A0A4R2R5N6_9PSEU</name>
<dbReference type="AlphaFoldDB" id="A0A4R2R5N6"/>
<evidence type="ECO:0000313" key="1">
    <source>
        <dbReference type="EMBL" id="TCP57314.1"/>
    </source>
</evidence>
<evidence type="ECO:0000313" key="2">
    <source>
        <dbReference type="Proteomes" id="UP000294911"/>
    </source>
</evidence>
<proteinExistence type="predicted"/>